<feature type="domain" description="Reverse transcriptase zinc-binding" evidence="1">
    <location>
        <begin position="5"/>
        <end position="67"/>
    </location>
</feature>
<reference evidence="2" key="1">
    <citation type="submission" date="2021-08" db="EMBL/GenBank/DDBJ databases">
        <title>WGS assembly of Ceratopteris richardii.</title>
        <authorList>
            <person name="Marchant D.B."/>
            <person name="Chen G."/>
            <person name="Jenkins J."/>
            <person name="Shu S."/>
            <person name="Leebens-Mack J."/>
            <person name="Grimwood J."/>
            <person name="Schmutz J."/>
            <person name="Soltis P."/>
            <person name="Soltis D."/>
            <person name="Chen Z.-H."/>
        </authorList>
    </citation>
    <scope>NUCLEOTIDE SEQUENCE</scope>
    <source>
        <strain evidence="2">Whitten #5841</strain>
        <tissue evidence="2">Leaf</tissue>
    </source>
</reference>
<evidence type="ECO:0000313" key="3">
    <source>
        <dbReference type="Proteomes" id="UP000825935"/>
    </source>
</evidence>
<proteinExistence type="predicted"/>
<dbReference type="InterPro" id="IPR026960">
    <property type="entry name" value="RVT-Znf"/>
</dbReference>
<organism evidence="2 3">
    <name type="scientific">Ceratopteris richardii</name>
    <name type="common">Triangle waterfern</name>
    <dbReference type="NCBI Taxonomy" id="49495"/>
    <lineage>
        <taxon>Eukaryota</taxon>
        <taxon>Viridiplantae</taxon>
        <taxon>Streptophyta</taxon>
        <taxon>Embryophyta</taxon>
        <taxon>Tracheophyta</taxon>
        <taxon>Polypodiopsida</taxon>
        <taxon>Polypodiidae</taxon>
        <taxon>Polypodiales</taxon>
        <taxon>Pteridineae</taxon>
        <taxon>Pteridaceae</taxon>
        <taxon>Parkerioideae</taxon>
        <taxon>Ceratopteris</taxon>
    </lineage>
</organism>
<evidence type="ECO:0000313" key="2">
    <source>
        <dbReference type="EMBL" id="KAH7283030.1"/>
    </source>
</evidence>
<dbReference type="EMBL" id="CM035440">
    <property type="protein sequence ID" value="KAH7283030.1"/>
    <property type="molecule type" value="Genomic_DNA"/>
</dbReference>
<gene>
    <name evidence="2" type="ORF">KP509_35G057800</name>
</gene>
<comment type="caution">
    <text evidence="2">The sequence shown here is derived from an EMBL/GenBank/DDBJ whole genome shotgun (WGS) entry which is preliminary data.</text>
</comment>
<accession>A0A8T2QHF5</accession>
<evidence type="ECO:0000259" key="1">
    <source>
        <dbReference type="Pfam" id="PF13966"/>
    </source>
</evidence>
<dbReference type="AlphaFoldDB" id="A0A8T2QHF5"/>
<dbReference type="Proteomes" id="UP000825935">
    <property type="component" value="Chromosome 35"/>
</dbReference>
<sequence length="106" mass="12470">MKLMAIWHPLIEIKKSVLLWQILYHGIWTNFKASKLCGISPWCKRCYRSIEDVPHIFFTYPNSKRLWQTVRMKIRLQKHLSWQQSLLGEVIGCCATLGNAIRGEVL</sequence>
<name>A0A8T2QHF5_CERRI</name>
<protein>
    <recommendedName>
        <fullName evidence="1">Reverse transcriptase zinc-binding domain-containing protein</fullName>
    </recommendedName>
</protein>
<dbReference type="Pfam" id="PF13966">
    <property type="entry name" value="zf-RVT"/>
    <property type="match status" value="1"/>
</dbReference>
<keyword evidence="3" id="KW-1185">Reference proteome</keyword>